<dbReference type="GO" id="GO:0003700">
    <property type="term" value="F:DNA-binding transcription factor activity"/>
    <property type="evidence" value="ECO:0007669"/>
    <property type="project" value="InterPro"/>
</dbReference>
<dbReference type="PROSITE" id="PS01124">
    <property type="entry name" value="HTH_ARAC_FAMILY_2"/>
    <property type="match status" value="1"/>
</dbReference>
<dbReference type="SMART" id="SM00342">
    <property type="entry name" value="HTH_ARAC"/>
    <property type="match status" value="1"/>
</dbReference>
<dbReference type="PANTHER" id="PTHR43436">
    <property type="entry name" value="ARAC-FAMILY TRANSCRIPTIONAL REGULATOR"/>
    <property type="match status" value="1"/>
</dbReference>
<sequence length="297" mass="33028">MTQQQILDELRAIALRHGKARRTPTAIANLTLMRAEAPTPPVQTVYQSGLVAVIQGRKRGRFADVEFEYHPAQYLLTTVDMPVSGEIIEASPEQPYLSIGLTLDPAVLAALMLDLPDVQLPDAGIGLGVYPMHTDLLEALLRLVRLLDRPQEIGVLAALAEREILYRLLLDNPALRQLAQMDSRMAQINRAIGWIRENYAQPFSIEALAAVSMMSASSLHRHFKAVTRLSPLQFQKRIRLQIARQMLAGQSTNAAGVGFAVGYDSPSQFSREYRRLYGEPPARDTARLRTQPNLQAV</sequence>
<dbReference type="Gene3D" id="1.10.10.60">
    <property type="entry name" value="Homeodomain-like"/>
    <property type="match status" value="2"/>
</dbReference>
<keyword evidence="2" id="KW-0804">Transcription</keyword>
<protein>
    <submittedName>
        <fullName evidence="4">HTH-type transcriptional activator RhaS</fullName>
    </submittedName>
</protein>
<comment type="caution">
    <text evidence="4">The sequence shown here is derived from an EMBL/GenBank/DDBJ whole genome shotgun (WGS) entry which is preliminary data.</text>
</comment>
<dbReference type="SUPFAM" id="SSF46689">
    <property type="entry name" value="Homeodomain-like"/>
    <property type="match status" value="2"/>
</dbReference>
<dbReference type="OrthoDB" id="8584243at2"/>
<dbReference type="Proteomes" id="UP000037939">
    <property type="component" value="Unassembled WGS sequence"/>
</dbReference>
<dbReference type="GO" id="GO:0043565">
    <property type="term" value="F:sequence-specific DNA binding"/>
    <property type="evidence" value="ECO:0007669"/>
    <property type="project" value="InterPro"/>
</dbReference>
<evidence type="ECO:0000313" key="5">
    <source>
        <dbReference type="Proteomes" id="UP000037939"/>
    </source>
</evidence>
<feature type="domain" description="HTH araC/xylS-type" evidence="3">
    <location>
        <begin position="189"/>
        <end position="287"/>
    </location>
</feature>
<evidence type="ECO:0000256" key="2">
    <source>
        <dbReference type="ARBA" id="ARBA00023163"/>
    </source>
</evidence>
<dbReference type="PATRIC" id="fig|857265.3.peg.1595"/>
<dbReference type="InterPro" id="IPR018060">
    <property type="entry name" value="HTH_AraC"/>
</dbReference>
<dbReference type="Pfam" id="PF06719">
    <property type="entry name" value="AraC_N"/>
    <property type="match status" value="1"/>
</dbReference>
<dbReference type="AlphaFoldDB" id="A0A0N1JT81"/>
<reference evidence="4 5" key="1">
    <citation type="submission" date="2015-07" db="EMBL/GenBank/DDBJ databases">
        <title>Draft genome sequence of the Amantichitinum ursilacus IGB-41, a new chitin-degrading bacterium.</title>
        <authorList>
            <person name="Kirstahler P."/>
            <person name="Guenther M."/>
            <person name="Grumaz C."/>
            <person name="Rupp S."/>
            <person name="Zibek S."/>
            <person name="Sohn K."/>
        </authorList>
    </citation>
    <scope>NUCLEOTIDE SEQUENCE [LARGE SCALE GENOMIC DNA]</scope>
    <source>
        <strain evidence="4 5">IGB-41</strain>
    </source>
</reference>
<evidence type="ECO:0000313" key="4">
    <source>
        <dbReference type="EMBL" id="KPC53728.1"/>
    </source>
</evidence>
<keyword evidence="1" id="KW-0805">Transcription regulation</keyword>
<dbReference type="EMBL" id="LAQT01000005">
    <property type="protein sequence ID" value="KPC53728.1"/>
    <property type="molecule type" value="Genomic_DNA"/>
</dbReference>
<accession>A0A0N1JT81</accession>
<dbReference type="InterPro" id="IPR009594">
    <property type="entry name" value="Tscrpt_reg_HTH_AraC_N"/>
</dbReference>
<evidence type="ECO:0000259" key="3">
    <source>
        <dbReference type="PROSITE" id="PS01124"/>
    </source>
</evidence>
<dbReference type="STRING" id="857265.WG78_07790"/>
<gene>
    <name evidence="4" type="primary">rhaS_1</name>
    <name evidence="4" type="ORF">WG78_07790</name>
</gene>
<organism evidence="4 5">
    <name type="scientific">Amantichitinum ursilacus</name>
    <dbReference type="NCBI Taxonomy" id="857265"/>
    <lineage>
        <taxon>Bacteria</taxon>
        <taxon>Pseudomonadati</taxon>
        <taxon>Pseudomonadota</taxon>
        <taxon>Betaproteobacteria</taxon>
        <taxon>Neisseriales</taxon>
        <taxon>Chitinibacteraceae</taxon>
        <taxon>Amantichitinum</taxon>
    </lineage>
</organism>
<dbReference type="PANTHER" id="PTHR43436:SF1">
    <property type="entry name" value="TRANSCRIPTIONAL REGULATORY PROTEIN"/>
    <property type="match status" value="1"/>
</dbReference>
<dbReference type="RefSeq" id="WP_053937224.1">
    <property type="nucleotide sequence ID" value="NZ_LAQT01000005.1"/>
</dbReference>
<keyword evidence="5" id="KW-1185">Reference proteome</keyword>
<name>A0A0N1JT81_9NEIS</name>
<evidence type="ECO:0000256" key="1">
    <source>
        <dbReference type="ARBA" id="ARBA00023015"/>
    </source>
</evidence>
<dbReference type="Pfam" id="PF12833">
    <property type="entry name" value="HTH_18"/>
    <property type="match status" value="1"/>
</dbReference>
<proteinExistence type="predicted"/>
<dbReference type="InterPro" id="IPR009057">
    <property type="entry name" value="Homeodomain-like_sf"/>
</dbReference>